<dbReference type="EMBL" id="BLZH01000003">
    <property type="protein sequence ID" value="GFP54232.1"/>
    <property type="molecule type" value="Genomic_DNA"/>
</dbReference>
<protein>
    <submittedName>
        <fullName evidence="1">Uncharacterized protein</fullName>
    </submittedName>
</protein>
<evidence type="ECO:0000313" key="2">
    <source>
        <dbReference type="Proteomes" id="UP000517252"/>
    </source>
</evidence>
<dbReference type="Proteomes" id="UP000517252">
    <property type="component" value="Unassembled WGS sequence"/>
</dbReference>
<reference evidence="1 2" key="1">
    <citation type="submission" date="2020-07" db="EMBL/GenBank/DDBJ databases">
        <title>Trichoderma asperellum IC-1 whole genome shotgun sequence.</title>
        <authorList>
            <person name="Kanamasa S."/>
            <person name="Takahashi H."/>
        </authorList>
    </citation>
    <scope>NUCLEOTIDE SEQUENCE [LARGE SCALE GENOMIC DNA]</scope>
    <source>
        <strain evidence="1 2">IC-1</strain>
    </source>
</reference>
<organism evidence="1 2">
    <name type="scientific">Trichoderma asperellum</name>
    <name type="common">Filamentous fungus</name>
    <dbReference type="NCBI Taxonomy" id="101201"/>
    <lineage>
        <taxon>Eukaryota</taxon>
        <taxon>Fungi</taxon>
        <taxon>Dikarya</taxon>
        <taxon>Ascomycota</taxon>
        <taxon>Pezizomycotina</taxon>
        <taxon>Sordariomycetes</taxon>
        <taxon>Hypocreomycetidae</taxon>
        <taxon>Hypocreales</taxon>
        <taxon>Hypocreaceae</taxon>
        <taxon>Trichoderma</taxon>
    </lineage>
</organism>
<evidence type="ECO:0000313" key="1">
    <source>
        <dbReference type="EMBL" id="GFP54232.1"/>
    </source>
</evidence>
<name>A0A6V8QPZ2_TRIAP</name>
<sequence length="113" mass="11831">MLRDSLQLTGFRPVRVTPAMIHNSALQVEEPSPHDIPPQRHCTAALRRSVRGAPFGLWGIRMLEAAGHGRGCSELLASSGDNSAAAIGKALAAPVARLSGDANGCLHYPPADA</sequence>
<dbReference type="AlphaFoldDB" id="A0A6V8QPZ2"/>
<comment type="caution">
    <text evidence="1">The sequence shown here is derived from an EMBL/GenBank/DDBJ whole genome shotgun (WGS) entry which is preliminary data.</text>
</comment>
<gene>
    <name evidence="1" type="ORF">TASIC1_0003061000</name>
</gene>
<accession>A0A6V8QPZ2</accession>
<proteinExistence type="predicted"/>